<dbReference type="EMBL" id="JALNTZ010000007">
    <property type="protein sequence ID" value="KAJ3645580.1"/>
    <property type="molecule type" value="Genomic_DNA"/>
</dbReference>
<dbReference type="InterPro" id="IPR013083">
    <property type="entry name" value="Znf_RING/FYVE/PHD"/>
</dbReference>
<organism evidence="1 2">
    <name type="scientific">Zophobas morio</name>
    <dbReference type="NCBI Taxonomy" id="2755281"/>
    <lineage>
        <taxon>Eukaryota</taxon>
        <taxon>Metazoa</taxon>
        <taxon>Ecdysozoa</taxon>
        <taxon>Arthropoda</taxon>
        <taxon>Hexapoda</taxon>
        <taxon>Insecta</taxon>
        <taxon>Pterygota</taxon>
        <taxon>Neoptera</taxon>
        <taxon>Endopterygota</taxon>
        <taxon>Coleoptera</taxon>
        <taxon>Polyphaga</taxon>
        <taxon>Cucujiformia</taxon>
        <taxon>Tenebrionidae</taxon>
        <taxon>Zophobas</taxon>
    </lineage>
</organism>
<evidence type="ECO:0008006" key="3">
    <source>
        <dbReference type="Google" id="ProtNLM"/>
    </source>
</evidence>
<dbReference type="Gene3D" id="3.30.40.10">
    <property type="entry name" value="Zinc/RING finger domain, C3HC4 (zinc finger)"/>
    <property type="match status" value="1"/>
</dbReference>
<accession>A0AA38HWQ3</accession>
<protein>
    <recommendedName>
        <fullName evidence="3">Zinc finger PHD-type domain-containing protein</fullName>
    </recommendedName>
</protein>
<keyword evidence="2" id="KW-1185">Reference proteome</keyword>
<evidence type="ECO:0000313" key="2">
    <source>
        <dbReference type="Proteomes" id="UP001168821"/>
    </source>
</evidence>
<dbReference type="Proteomes" id="UP001168821">
    <property type="component" value="Unassembled WGS sequence"/>
</dbReference>
<reference evidence="1" key="1">
    <citation type="journal article" date="2023" name="G3 (Bethesda)">
        <title>Whole genome assemblies of Zophobas morio and Tenebrio molitor.</title>
        <authorList>
            <person name="Kaur S."/>
            <person name="Stinson S.A."/>
            <person name="diCenzo G.C."/>
        </authorList>
    </citation>
    <scope>NUCLEOTIDE SEQUENCE</scope>
    <source>
        <strain evidence="1">QUZm001</strain>
    </source>
</reference>
<evidence type="ECO:0000313" key="1">
    <source>
        <dbReference type="EMBL" id="KAJ3645580.1"/>
    </source>
</evidence>
<gene>
    <name evidence="1" type="ORF">Zmor_023223</name>
</gene>
<dbReference type="AlphaFoldDB" id="A0AA38HWQ3"/>
<name>A0AA38HWQ3_9CUCU</name>
<sequence>MPSCRNCAAPIGNCKTLVTCDGCTGHIHMSCAGLSDEDVQRVTQNKNKTLKIFCKHCNNMDLRSLLLKLVIRVESIENKLDTQKQEKLSEEIFEEATGEALERMKKAKNIIIHGIPEKTGSIQNRQEEDLLTVSTIIDNLHRSTEGNVSQIKCHRLGKAAPNKTRPLKVIFPGEEQARLILKNKKNLDSSKFGNIKISDDKTPRQLTYLKSLRTTLQNRIDNGEANLTIKYVQGKPTIVTISKNKEN</sequence>
<proteinExistence type="predicted"/>
<comment type="caution">
    <text evidence="1">The sequence shown here is derived from an EMBL/GenBank/DDBJ whole genome shotgun (WGS) entry which is preliminary data.</text>
</comment>